<comment type="subcellular location">
    <subcellularLocation>
        <location evidence="6">Cell membrane</location>
        <topology evidence="6">Single-pass membrane protein</topology>
    </subcellularLocation>
</comment>
<keyword evidence="5 6" id="KW-0249">Electron transport</keyword>
<evidence type="ECO:0000256" key="6">
    <source>
        <dbReference type="HAMAP-Rule" id="MF_00479"/>
    </source>
</evidence>
<keyword evidence="6" id="KW-1133">Transmembrane helix</keyword>
<evidence type="ECO:0000256" key="1">
    <source>
        <dbReference type="ARBA" id="ARBA00022448"/>
    </source>
</evidence>
<dbReference type="RefSeq" id="WP_308454909.1">
    <property type="nucleotide sequence ID" value="NZ_JAJEQR010000071.1"/>
</dbReference>
<dbReference type="InterPro" id="IPR007329">
    <property type="entry name" value="FMN-bd"/>
</dbReference>
<dbReference type="InterPro" id="IPR010209">
    <property type="entry name" value="Ion_transpt_RnfG/RsxG"/>
</dbReference>
<feature type="domain" description="FMN-binding" evidence="7">
    <location>
        <begin position="107"/>
        <end position="197"/>
    </location>
</feature>
<comment type="subunit">
    <text evidence="6">The complex is composed of six subunits: RnfA, RnfB, RnfC, RnfD, RnfE and RnfG.</text>
</comment>
<feature type="modified residue" description="FMN phosphoryl threonine" evidence="6">
    <location>
        <position position="180"/>
    </location>
</feature>
<dbReference type="Proteomes" id="UP001198182">
    <property type="component" value="Unassembled WGS sequence"/>
</dbReference>
<dbReference type="NCBIfam" id="TIGR01947">
    <property type="entry name" value="rnfG"/>
    <property type="match status" value="1"/>
</dbReference>
<dbReference type="GO" id="GO:0009055">
    <property type="term" value="F:electron transfer activity"/>
    <property type="evidence" value="ECO:0007669"/>
    <property type="project" value="InterPro"/>
</dbReference>
<dbReference type="Pfam" id="PF04205">
    <property type="entry name" value="FMN_bind"/>
    <property type="match status" value="1"/>
</dbReference>
<accession>A0AAE3ED60</accession>
<keyword evidence="3 6" id="KW-0285">Flavoprotein</keyword>
<dbReference type="AlphaFoldDB" id="A0AAE3ED60"/>
<dbReference type="EMBL" id="JAJEQR010000071">
    <property type="protein sequence ID" value="MCC2232504.1"/>
    <property type="molecule type" value="Genomic_DNA"/>
</dbReference>
<keyword evidence="2 6" id="KW-0597">Phosphoprotein</keyword>
<name>A0AAE3ED60_9FIRM</name>
<keyword evidence="9" id="KW-1185">Reference proteome</keyword>
<comment type="similarity">
    <text evidence="6">Belongs to the RnfG family.</text>
</comment>
<dbReference type="PANTHER" id="PTHR36118:SF1">
    <property type="entry name" value="ION-TRANSLOCATING OXIDOREDUCTASE COMPLEX SUBUNIT G"/>
    <property type="match status" value="1"/>
</dbReference>
<dbReference type="GO" id="GO:0005886">
    <property type="term" value="C:plasma membrane"/>
    <property type="evidence" value="ECO:0007669"/>
    <property type="project" value="UniProtKB-SubCell"/>
</dbReference>
<dbReference type="GO" id="GO:0010181">
    <property type="term" value="F:FMN binding"/>
    <property type="evidence" value="ECO:0007669"/>
    <property type="project" value="InterPro"/>
</dbReference>
<evidence type="ECO:0000313" key="8">
    <source>
        <dbReference type="EMBL" id="MCC2232504.1"/>
    </source>
</evidence>
<keyword evidence="6" id="KW-0472">Membrane</keyword>
<dbReference type="PIRSF" id="PIRSF006091">
    <property type="entry name" value="E_trnsport_RnfG"/>
    <property type="match status" value="1"/>
</dbReference>
<dbReference type="GO" id="GO:0022900">
    <property type="term" value="P:electron transport chain"/>
    <property type="evidence" value="ECO:0007669"/>
    <property type="project" value="UniProtKB-UniRule"/>
</dbReference>
<protein>
    <recommendedName>
        <fullName evidence="6">Ion-translocating oxidoreductase complex subunit G</fullName>
        <ecNumber evidence="6">7.-.-.-</ecNumber>
    </recommendedName>
    <alternativeName>
        <fullName evidence="6">Rnf electron transport complex subunit G</fullName>
    </alternativeName>
</protein>
<evidence type="ECO:0000259" key="7">
    <source>
        <dbReference type="SMART" id="SM00900"/>
    </source>
</evidence>
<comment type="cofactor">
    <cofactor evidence="6">
        <name>FMN</name>
        <dbReference type="ChEBI" id="CHEBI:58210"/>
    </cofactor>
</comment>
<sequence length="204" mass="21441">MKENRIVKNAVILTIMAVLLSAILGFTNQITKDRIAEQDELKKQKAYTAVFEDASFEETDELTALAASSKEDFEAAGFSGIVVTEAVAAIQNGETAGYVLNITNSNGYGGDIVTAIGITVDGKMTGLSVISNSETAGLGANCSKESFTEQFKTIDSPEISFVKGGGADHVTQIDAISSATITTTAVTNTVNAALHFVYDEIGIQ</sequence>
<keyword evidence="4 6" id="KW-0288">FMN</keyword>
<gene>
    <name evidence="6" type="primary">rnfG</name>
    <name evidence="8" type="ORF">LKD81_16155</name>
</gene>
<evidence type="ECO:0000256" key="4">
    <source>
        <dbReference type="ARBA" id="ARBA00022643"/>
    </source>
</evidence>
<keyword evidence="1 6" id="KW-0813">Transport</keyword>
<keyword evidence="6" id="KW-0812">Transmembrane</keyword>
<evidence type="ECO:0000256" key="3">
    <source>
        <dbReference type="ARBA" id="ARBA00022630"/>
    </source>
</evidence>
<evidence type="ECO:0000256" key="5">
    <source>
        <dbReference type="ARBA" id="ARBA00022982"/>
    </source>
</evidence>
<dbReference type="SMART" id="SM00900">
    <property type="entry name" value="FMN_bind"/>
    <property type="match status" value="1"/>
</dbReference>
<organism evidence="8 9">
    <name type="scientific">Hominifimenecus microfluidus</name>
    <dbReference type="NCBI Taxonomy" id="2885348"/>
    <lineage>
        <taxon>Bacteria</taxon>
        <taxon>Bacillati</taxon>
        <taxon>Bacillota</taxon>
        <taxon>Clostridia</taxon>
        <taxon>Lachnospirales</taxon>
        <taxon>Lachnospiraceae</taxon>
        <taxon>Hominifimenecus</taxon>
    </lineage>
</organism>
<evidence type="ECO:0000313" key="9">
    <source>
        <dbReference type="Proteomes" id="UP001198182"/>
    </source>
</evidence>
<comment type="caution">
    <text evidence="8">The sequence shown here is derived from an EMBL/GenBank/DDBJ whole genome shotgun (WGS) entry which is preliminary data.</text>
</comment>
<comment type="function">
    <text evidence="6">Part of a membrane-bound complex that couples electron transfer with translocation of ions across the membrane.</text>
</comment>
<proteinExistence type="inferred from homology"/>
<keyword evidence="6" id="KW-1003">Cell membrane</keyword>
<evidence type="ECO:0000256" key="2">
    <source>
        <dbReference type="ARBA" id="ARBA00022553"/>
    </source>
</evidence>
<dbReference type="HAMAP" id="MF_00479">
    <property type="entry name" value="RsxG_RnfG"/>
    <property type="match status" value="1"/>
</dbReference>
<dbReference type="EC" id="7.-.-.-" evidence="6"/>
<reference evidence="8" key="1">
    <citation type="submission" date="2021-10" db="EMBL/GenBank/DDBJ databases">
        <title>Anaerobic single-cell dispensing facilitates the cultivation of human gut bacteria.</title>
        <authorList>
            <person name="Afrizal A."/>
        </authorList>
    </citation>
    <scope>NUCLEOTIDE SEQUENCE</scope>
    <source>
        <strain evidence="8">CLA-AA-H215</strain>
    </source>
</reference>
<keyword evidence="6" id="KW-1278">Translocase</keyword>
<dbReference type="PANTHER" id="PTHR36118">
    <property type="entry name" value="ION-TRANSLOCATING OXIDOREDUCTASE COMPLEX SUBUNIT G"/>
    <property type="match status" value="1"/>
</dbReference>